<dbReference type="PANTHER" id="PTHR10454">
    <property type="entry name" value="CASPASE"/>
    <property type="match status" value="1"/>
</dbReference>
<name>A0A1I8J2I1_9PLAT</name>
<reference evidence="6" key="1">
    <citation type="submission" date="2016-11" db="UniProtKB">
        <authorList>
            <consortium name="WormBaseParasite"/>
        </authorList>
    </citation>
    <scope>IDENTIFICATION</scope>
</reference>
<dbReference type="WBParaSite" id="maker-uti_cns_0045449-snap-gene-0.18-mRNA-1">
    <property type="protein sequence ID" value="maker-uti_cns_0045449-snap-gene-0.18-mRNA-1"/>
    <property type="gene ID" value="maker-uti_cns_0045449-snap-gene-0.18"/>
</dbReference>
<dbReference type="AlphaFoldDB" id="A0A1I8J2I1"/>
<evidence type="ECO:0000256" key="2">
    <source>
        <dbReference type="RuleBase" id="RU003971"/>
    </source>
</evidence>
<dbReference type="GO" id="GO:0004197">
    <property type="term" value="F:cysteine-type endopeptidase activity"/>
    <property type="evidence" value="ECO:0007669"/>
    <property type="project" value="InterPro"/>
</dbReference>
<dbReference type="InterPro" id="IPR002398">
    <property type="entry name" value="Pept_C14"/>
</dbReference>
<dbReference type="InterPro" id="IPR029030">
    <property type="entry name" value="Caspase-like_dom_sf"/>
</dbReference>
<dbReference type="PROSITE" id="PS50207">
    <property type="entry name" value="CASPASE_P10"/>
    <property type="match status" value="1"/>
</dbReference>
<dbReference type="PROSITE" id="PS50208">
    <property type="entry name" value="CASPASE_P20"/>
    <property type="match status" value="1"/>
</dbReference>
<dbReference type="Proteomes" id="UP000095280">
    <property type="component" value="Unplaced"/>
</dbReference>
<feature type="domain" description="Caspase family p20" evidence="4">
    <location>
        <begin position="78"/>
        <end position="153"/>
    </location>
</feature>
<protein>
    <submittedName>
        <fullName evidence="6">CASPASE_P20 domain-containing protein</fullName>
    </submittedName>
</protein>
<feature type="domain" description="Caspase family p10" evidence="3">
    <location>
        <begin position="181"/>
        <end position="224"/>
    </location>
</feature>
<comment type="similarity">
    <text evidence="1 2">Belongs to the peptidase C14A family.</text>
</comment>
<dbReference type="SUPFAM" id="SSF52129">
    <property type="entry name" value="Caspase-like"/>
    <property type="match status" value="1"/>
</dbReference>
<keyword evidence="5" id="KW-1185">Reference proteome</keyword>
<evidence type="ECO:0000313" key="6">
    <source>
        <dbReference type="WBParaSite" id="maker-uti_cns_0045449-snap-gene-0.18-mRNA-1"/>
    </source>
</evidence>
<dbReference type="Gene3D" id="3.40.50.1460">
    <property type="match status" value="1"/>
</dbReference>
<dbReference type="InterPro" id="IPR015917">
    <property type="entry name" value="Pept_C14A"/>
</dbReference>
<dbReference type="PANTHER" id="PTHR10454:SF210">
    <property type="entry name" value="CASPASE-2"/>
    <property type="match status" value="1"/>
</dbReference>
<evidence type="ECO:0000313" key="5">
    <source>
        <dbReference type="Proteomes" id="UP000095280"/>
    </source>
</evidence>
<dbReference type="InterPro" id="IPR001309">
    <property type="entry name" value="Pept_C14_p20"/>
</dbReference>
<organism evidence="5 6">
    <name type="scientific">Macrostomum lignano</name>
    <dbReference type="NCBI Taxonomy" id="282301"/>
    <lineage>
        <taxon>Eukaryota</taxon>
        <taxon>Metazoa</taxon>
        <taxon>Spiralia</taxon>
        <taxon>Lophotrochozoa</taxon>
        <taxon>Platyhelminthes</taxon>
        <taxon>Rhabditophora</taxon>
        <taxon>Macrostomorpha</taxon>
        <taxon>Macrostomida</taxon>
        <taxon>Macrostomidae</taxon>
        <taxon>Macrostomum</taxon>
    </lineage>
</organism>
<dbReference type="SMART" id="SM00115">
    <property type="entry name" value="CASc"/>
    <property type="match status" value="1"/>
</dbReference>
<sequence>ADWSLKDINGETALDLATEKGKSELAELLRGVEGDFYPVTDPQGYCLIINISKYDSGSDITFSHTERKGSVRDVERVKQVFESLRFIVKSPDLGEHGSFVCFLMAHGSHDCIYGRDGCPYEIRKLTDRFQSSVCRSLEGRPKAFFIQACRGSRLDRAVVAPNSREETDEAPAPVYNTAVRPAESDFLLCYANTPGSAAFRNIDTGSLYVQTVCDFIEKTSVSST</sequence>
<dbReference type="GO" id="GO:0006508">
    <property type="term" value="P:proteolysis"/>
    <property type="evidence" value="ECO:0007669"/>
    <property type="project" value="InterPro"/>
</dbReference>
<evidence type="ECO:0000259" key="4">
    <source>
        <dbReference type="PROSITE" id="PS50208"/>
    </source>
</evidence>
<evidence type="ECO:0000259" key="3">
    <source>
        <dbReference type="PROSITE" id="PS50207"/>
    </source>
</evidence>
<dbReference type="PRINTS" id="PR00376">
    <property type="entry name" value="IL1BCENZYME"/>
</dbReference>
<proteinExistence type="inferred from homology"/>
<evidence type="ECO:0000256" key="1">
    <source>
        <dbReference type="ARBA" id="ARBA00010134"/>
    </source>
</evidence>
<dbReference type="InterPro" id="IPR002138">
    <property type="entry name" value="Pept_C14_p10"/>
</dbReference>
<accession>A0A1I8J2I1</accession>
<dbReference type="Pfam" id="PF00656">
    <property type="entry name" value="Peptidase_C14"/>
    <property type="match status" value="2"/>
</dbReference>
<dbReference type="InterPro" id="IPR011600">
    <property type="entry name" value="Pept_C14_caspase"/>
</dbReference>